<dbReference type="Pfam" id="PF12833">
    <property type="entry name" value="HTH_18"/>
    <property type="match status" value="1"/>
</dbReference>
<evidence type="ECO:0000256" key="3">
    <source>
        <dbReference type="ARBA" id="ARBA00023163"/>
    </source>
</evidence>
<sequence length="289" mass="32313">MRTAALDLPANIRAIALHEREWNGVLVETAHFQCDGRAVHLLCHQDRTRLSVVLEEEGGRCEPRLAENARCPTPYAPRHMAFAPAGLPVWGYSDHIHRVRDATLCFDVEALSERLGERLDATLAGTPRLGFTDARVWTLAHLLADACDDPDPASQLYGDGLVTALGALLLRPRSEVATAGKLAPWQLRRVVDHLQSRLPARVELRELADLAGLSQAHFSRAFKASTGRAPYQWQLEERIRRAQARLRGSEASLDQIAEATGFVDSAHLVRTFRRFVGTTPSRWRRENRI</sequence>
<dbReference type="SUPFAM" id="SSF46689">
    <property type="entry name" value="Homeodomain-like"/>
    <property type="match status" value="2"/>
</dbReference>
<dbReference type="GO" id="GO:0003700">
    <property type="term" value="F:DNA-binding transcription factor activity"/>
    <property type="evidence" value="ECO:0007669"/>
    <property type="project" value="InterPro"/>
</dbReference>
<accession>A0A5C4RSL6</accession>
<evidence type="ECO:0000259" key="4">
    <source>
        <dbReference type="PROSITE" id="PS01124"/>
    </source>
</evidence>
<dbReference type="PANTHER" id="PTHR46796">
    <property type="entry name" value="HTH-TYPE TRANSCRIPTIONAL ACTIVATOR RHAS-RELATED"/>
    <property type="match status" value="1"/>
</dbReference>
<keyword evidence="3" id="KW-0804">Transcription</keyword>
<evidence type="ECO:0000256" key="2">
    <source>
        <dbReference type="ARBA" id="ARBA00023125"/>
    </source>
</evidence>
<dbReference type="OrthoDB" id="9809338at2"/>
<name>A0A5C4RSL6_9GAMM</name>
<dbReference type="InterPro" id="IPR018060">
    <property type="entry name" value="HTH_AraC"/>
</dbReference>
<evidence type="ECO:0000313" key="5">
    <source>
        <dbReference type="EMBL" id="TNJ34323.1"/>
    </source>
</evidence>
<dbReference type="InterPro" id="IPR018062">
    <property type="entry name" value="HTH_AraC-typ_CS"/>
</dbReference>
<feature type="domain" description="HTH araC/xylS-type" evidence="4">
    <location>
        <begin position="188"/>
        <end position="286"/>
    </location>
</feature>
<dbReference type="PANTHER" id="PTHR46796:SF14">
    <property type="entry name" value="TRANSCRIPTIONAL REGULATORY PROTEIN"/>
    <property type="match status" value="1"/>
</dbReference>
<dbReference type="EMBL" id="SMDR01000001">
    <property type="protein sequence ID" value="TNJ34323.1"/>
    <property type="molecule type" value="Genomic_DNA"/>
</dbReference>
<evidence type="ECO:0000256" key="1">
    <source>
        <dbReference type="ARBA" id="ARBA00023015"/>
    </source>
</evidence>
<dbReference type="PROSITE" id="PS00041">
    <property type="entry name" value="HTH_ARAC_FAMILY_1"/>
    <property type="match status" value="1"/>
</dbReference>
<gene>
    <name evidence="5" type="ORF">E1B00_00575</name>
</gene>
<keyword evidence="1" id="KW-0805">Transcription regulation</keyword>
<evidence type="ECO:0000313" key="6">
    <source>
        <dbReference type="Proteomes" id="UP000305760"/>
    </source>
</evidence>
<dbReference type="PROSITE" id="PS01124">
    <property type="entry name" value="HTH_ARAC_FAMILY_2"/>
    <property type="match status" value="1"/>
</dbReference>
<organism evidence="5 6">
    <name type="scientific">Arenimonas terrae</name>
    <dbReference type="NCBI Taxonomy" id="2546226"/>
    <lineage>
        <taxon>Bacteria</taxon>
        <taxon>Pseudomonadati</taxon>
        <taxon>Pseudomonadota</taxon>
        <taxon>Gammaproteobacteria</taxon>
        <taxon>Lysobacterales</taxon>
        <taxon>Lysobacteraceae</taxon>
        <taxon>Arenimonas</taxon>
    </lineage>
</organism>
<dbReference type="AlphaFoldDB" id="A0A5C4RSL6"/>
<comment type="caution">
    <text evidence="5">The sequence shown here is derived from an EMBL/GenBank/DDBJ whole genome shotgun (WGS) entry which is preliminary data.</text>
</comment>
<protein>
    <submittedName>
        <fullName evidence="5">AraC family transcriptional regulator</fullName>
    </submittedName>
</protein>
<dbReference type="RefSeq" id="WP_139444732.1">
    <property type="nucleotide sequence ID" value="NZ_SMDR01000001.1"/>
</dbReference>
<dbReference type="GO" id="GO:0043565">
    <property type="term" value="F:sequence-specific DNA binding"/>
    <property type="evidence" value="ECO:0007669"/>
    <property type="project" value="InterPro"/>
</dbReference>
<dbReference type="SMART" id="SM00342">
    <property type="entry name" value="HTH_ARAC"/>
    <property type="match status" value="1"/>
</dbReference>
<proteinExistence type="predicted"/>
<keyword evidence="6" id="KW-1185">Reference proteome</keyword>
<dbReference type="Gene3D" id="1.10.10.60">
    <property type="entry name" value="Homeodomain-like"/>
    <property type="match status" value="2"/>
</dbReference>
<reference evidence="5 6" key="1">
    <citation type="submission" date="2019-03" db="EMBL/GenBank/DDBJ databases">
        <title>Arenimonas daejeonensis sp. nov., isolated from compost.</title>
        <authorList>
            <person name="Jeon C.O."/>
        </authorList>
    </citation>
    <scope>NUCLEOTIDE SEQUENCE [LARGE SCALE GENOMIC DNA]</scope>
    <source>
        <strain evidence="5 6">R29</strain>
    </source>
</reference>
<dbReference type="InterPro" id="IPR050204">
    <property type="entry name" value="AraC_XylS_family_regulators"/>
</dbReference>
<dbReference type="Proteomes" id="UP000305760">
    <property type="component" value="Unassembled WGS sequence"/>
</dbReference>
<keyword evidence="2" id="KW-0238">DNA-binding</keyword>
<dbReference type="InterPro" id="IPR009057">
    <property type="entry name" value="Homeodomain-like_sf"/>
</dbReference>